<dbReference type="GO" id="GO:0016829">
    <property type="term" value="F:lyase activity"/>
    <property type="evidence" value="ECO:0007669"/>
    <property type="project" value="UniProtKB-KW"/>
</dbReference>
<dbReference type="RefSeq" id="WP_133736541.1">
    <property type="nucleotide sequence ID" value="NZ_SOAX01000005.1"/>
</dbReference>
<dbReference type="InterPro" id="IPR043131">
    <property type="entry name" value="BCAT-like_N"/>
</dbReference>
<gene>
    <name evidence="2" type="ORF">DES49_2288</name>
</gene>
<name>A0A4V3EPW6_9GAMM</name>
<proteinExistence type="inferred from homology"/>
<dbReference type="OrthoDB" id="9805628at2"/>
<dbReference type="Gene3D" id="3.30.470.10">
    <property type="match status" value="1"/>
</dbReference>
<dbReference type="InterPro" id="IPR001544">
    <property type="entry name" value="Aminotrans_IV"/>
</dbReference>
<dbReference type="InterPro" id="IPR043132">
    <property type="entry name" value="BCAT-like_C"/>
</dbReference>
<dbReference type="SUPFAM" id="SSF56752">
    <property type="entry name" value="D-aminoacid aminotransferase-like PLP-dependent enzymes"/>
    <property type="match status" value="1"/>
</dbReference>
<sequence>MTRGIEWVWADNGDSVPPDDRGLAYGQGVFETMRLEPEGLLLEQYHRERLLHGCHALGIPFHSDGFAQWRAAASQRGLLDAPGAGRFLKLTVTAGSGGRGYRMPPAPRARVITATAPLPQSPLPGEPIRVRGCRQCVQPRVERQGLKTLDRLDQVLASMELASDDFEGLMNDSNGYPLEGTRSNIFVLMGDTLVTPPAERVAVHGTLRRWLGVPLPELGLRLVEGDLTRAIIQKNGLMLGNSVMGLVNATVLDDHPLPVTDDAARLQESVINWLGLA</sequence>
<comment type="caution">
    <text evidence="2">The sequence shown here is derived from an EMBL/GenBank/DDBJ whole genome shotgun (WGS) entry which is preliminary data.</text>
</comment>
<dbReference type="AlphaFoldDB" id="A0A4V3EPW6"/>
<comment type="similarity">
    <text evidence="1">Belongs to the class-IV pyridoxal-phosphate-dependent aminotransferase family.</text>
</comment>
<keyword evidence="3" id="KW-1185">Reference proteome</keyword>
<evidence type="ECO:0000256" key="1">
    <source>
        <dbReference type="ARBA" id="ARBA00009320"/>
    </source>
</evidence>
<organism evidence="2 3">
    <name type="scientific">Halospina denitrificans</name>
    <dbReference type="NCBI Taxonomy" id="332522"/>
    <lineage>
        <taxon>Bacteria</taxon>
        <taxon>Pseudomonadati</taxon>
        <taxon>Pseudomonadota</taxon>
        <taxon>Gammaproteobacteria</taxon>
        <taxon>Halospina</taxon>
    </lineage>
</organism>
<protein>
    <submittedName>
        <fullName evidence="2">4-amino-4-deoxychorismate lyase</fullName>
    </submittedName>
</protein>
<dbReference type="Proteomes" id="UP000295830">
    <property type="component" value="Unassembled WGS sequence"/>
</dbReference>
<dbReference type="InterPro" id="IPR036038">
    <property type="entry name" value="Aminotransferase-like"/>
</dbReference>
<evidence type="ECO:0000313" key="3">
    <source>
        <dbReference type="Proteomes" id="UP000295830"/>
    </source>
</evidence>
<dbReference type="Gene3D" id="3.20.10.10">
    <property type="entry name" value="D-amino Acid Aminotransferase, subunit A, domain 2"/>
    <property type="match status" value="1"/>
</dbReference>
<dbReference type="EMBL" id="SOAX01000005">
    <property type="protein sequence ID" value="TDT39368.1"/>
    <property type="molecule type" value="Genomic_DNA"/>
</dbReference>
<evidence type="ECO:0000313" key="2">
    <source>
        <dbReference type="EMBL" id="TDT39368.1"/>
    </source>
</evidence>
<reference evidence="2 3" key="1">
    <citation type="submission" date="2019-03" db="EMBL/GenBank/DDBJ databases">
        <title>Genomic Encyclopedia of Type Strains, Phase IV (KMG-IV): sequencing the most valuable type-strain genomes for metagenomic binning, comparative biology and taxonomic classification.</title>
        <authorList>
            <person name="Goeker M."/>
        </authorList>
    </citation>
    <scope>NUCLEOTIDE SEQUENCE [LARGE SCALE GENOMIC DNA]</scope>
    <source>
        <strain evidence="2 3">DSM 15505</strain>
    </source>
</reference>
<keyword evidence="2" id="KW-0456">Lyase</keyword>
<accession>A0A4V3EPW6</accession>
<dbReference type="GO" id="GO:0046394">
    <property type="term" value="P:carboxylic acid biosynthetic process"/>
    <property type="evidence" value="ECO:0007669"/>
    <property type="project" value="UniProtKB-ARBA"/>
</dbReference>
<dbReference type="Pfam" id="PF01063">
    <property type="entry name" value="Aminotran_4"/>
    <property type="match status" value="1"/>
</dbReference>
<dbReference type="InterPro" id="IPR050571">
    <property type="entry name" value="Class-IV_PLP-Dep_Aminotrnsfr"/>
</dbReference>
<dbReference type="PANTHER" id="PTHR42743">
    <property type="entry name" value="AMINO-ACID AMINOTRANSFERASE"/>
    <property type="match status" value="1"/>
</dbReference>
<dbReference type="PANTHER" id="PTHR42743:SF13">
    <property type="entry name" value="P-LOOP CONTAINING NUCLEOSIDE TRIPHOSPHATE HYDROLASE PROTEIN"/>
    <property type="match status" value="1"/>
</dbReference>